<sequence length="68" mass="7206">MGEPGTCLCACGSRSILPVGADHEKRHNITSDLTSKAPALILGFAVGRRSYHMDTGCCRKGMETLRAG</sequence>
<dbReference type="EMBL" id="AP026798">
    <property type="protein sequence ID" value="BDR52859.1"/>
    <property type="molecule type" value="Genomic_DNA"/>
</dbReference>
<evidence type="ECO:0000313" key="2">
    <source>
        <dbReference type="Proteomes" id="UP001321766"/>
    </source>
</evidence>
<proteinExistence type="predicted"/>
<reference evidence="1 2" key="1">
    <citation type="journal article" date="2023" name="Microbiol. Spectr.">
        <title>Symbiosis of Carpenter Bees with Uncharacterized Lactic Acid Bacteria Showing NAD Auxotrophy.</title>
        <authorList>
            <person name="Kawasaki S."/>
            <person name="Ozawa K."/>
            <person name="Mori T."/>
            <person name="Yamamoto A."/>
            <person name="Ito M."/>
            <person name="Ohkuma M."/>
            <person name="Sakamoto M."/>
            <person name="Matsutani M."/>
        </authorList>
    </citation>
    <scope>NUCLEOTIDE SEQUENCE [LARGE SCALE GENOMIC DNA]</scope>
    <source>
        <strain evidence="1 2">Kim37-2</strain>
    </source>
</reference>
<name>A0ABN6S9R8_9BIFI</name>
<gene>
    <name evidence="1" type="ORF">KIM372_07660</name>
</gene>
<protein>
    <submittedName>
        <fullName evidence="1">Uncharacterized protein</fullName>
    </submittedName>
</protein>
<evidence type="ECO:0000313" key="1">
    <source>
        <dbReference type="EMBL" id="BDR52859.1"/>
    </source>
</evidence>
<organism evidence="1 2">
    <name type="scientific">Bombiscardovia nodaiensis</name>
    <dbReference type="NCBI Taxonomy" id="2932181"/>
    <lineage>
        <taxon>Bacteria</taxon>
        <taxon>Bacillati</taxon>
        <taxon>Actinomycetota</taxon>
        <taxon>Actinomycetes</taxon>
        <taxon>Bifidobacteriales</taxon>
        <taxon>Bifidobacteriaceae</taxon>
        <taxon>Bombiscardovia</taxon>
    </lineage>
</organism>
<accession>A0ABN6S9R8</accession>
<keyword evidence="2" id="KW-1185">Reference proteome</keyword>
<dbReference type="Proteomes" id="UP001321766">
    <property type="component" value="Chromosome"/>
</dbReference>